<evidence type="ECO:0000313" key="2">
    <source>
        <dbReference type="Proteomes" id="UP001165121"/>
    </source>
</evidence>
<comment type="caution">
    <text evidence="1">The sequence shown here is derived from an EMBL/GenBank/DDBJ whole genome shotgun (WGS) entry which is preliminary data.</text>
</comment>
<gene>
    <name evidence="1" type="ORF">Pfra01_002882900</name>
</gene>
<dbReference type="Proteomes" id="UP001165121">
    <property type="component" value="Unassembled WGS sequence"/>
</dbReference>
<evidence type="ECO:0000313" key="1">
    <source>
        <dbReference type="EMBL" id="GMF82215.1"/>
    </source>
</evidence>
<sequence length="97" mass="10821">MMVKPAAQVALAKGRDKSVSEPVPAETQPVFKVEIITKEIYRVFGCRRMASSTSVWKCGSAFKANVTAFKQFAVAEELRELRKDRTLEGEQLGRSDL</sequence>
<protein>
    <submittedName>
        <fullName evidence="1">Unnamed protein product</fullName>
    </submittedName>
</protein>
<organism evidence="1 2">
    <name type="scientific">Phytophthora fragariaefolia</name>
    <dbReference type="NCBI Taxonomy" id="1490495"/>
    <lineage>
        <taxon>Eukaryota</taxon>
        <taxon>Sar</taxon>
        <taxon>Stramenopiles</taxon>
        <taxon>Oomycota</taxon>
        <taxon>Peronosporomycetes</taxon>
        <taxon>Peronosporales</taxon>
        <taxon>Peronosporaceae</taxon>
        <taxon>Phytophthora</taxon>
    </lineage>
</organism>
<keyword evidence="2" id="KW-1185">Reference proteome</keyword>
<reference evidence="1" key="1">
    <citation type="submission" date="2023-04" db="EMBL/GenBank/DDBJ databases">
        <title>Phytophthora fragariaefolia NBRC 109709.</title>
        <authorList>
            <person name="Ichikawa N."/>
            <person name="Sato H."/>
            <person name="Tonouchi N."/>
        </authorList>
    </citation>
    <scope>NUCLEOTIDE SEQUENCE</scope>
    <source>
        <strain evidence="1">NBRC 109709</strain>
    </source>
</reference>
<dbReference type="AlphaFoldDB" id="A0A9W6YH05"/>
<accession>A0A9W6YH05</accession>
<name>A0A9W6YH05_9STRA</name>
<dbReference type="EMBL" id="BSXT01010912">
    <property type="protein sequence ID" value="GMF82215.1"/>
    <property type="molecule type" value="Genomic_DNA"/>
</dbReference>
<proteinExistence type="predicted"/>